<evidence type="ECO:0000256" key="1">
    <source>
        <dbReference type="ARBA" id="ARBA00010365"/>
    </source>
</evidence>
<proteinExistence type="inferred from homology"/>
<protein>
    <recommendedName>
        <fullName evidence="3">Opioid growth factor receptor (OGFr) conserved domain-containing protein</fullName>
    </recommendedName>
</protein>
<dbReference type="InterPro" id="IPR006757">
    <property type="entry name" value="OGF_rcpt"/>
</dbReference>
<evidence type="ECO:0000256" key="2">
    <source>
        <dbReference type="SAM" id="MobiDB-lite"/>
    </source>
</evidence>
<comment type="similarity">
    <text evidence="1">Belongs to the opioid growth factor receptor family.</text>
</comment>
<dbReference type="PANTHER" id="PTHR14015:SF2">
    <property type="entry name" value="OPIOID GROWTH FACTOR RECEPTOR (OGFR) CONSERVED DOMAIN-CONTAINING PROTEIN"/>
    <property type="match status" value="1"/>
</dbReference>
<dbReference type="GO" id="GO:0140625">
    <property type="term" value="F:opioid growth factor receptor activity"/>
    <property type="evidence" value="ECO:0007669"/>
    <property type="project" value="InterPro"/>
</dbReference>
<dbReference type="Proteomes" id="UP001280581">
    <property type="component" value="Unassembled WGS sequence"/>
</dbReference>
<dbReference type="PANTHER" id="PTHR14015">
    <property type="entry name" value="OPIOID GROWTH FACTOR RECEPTOR OGFR ZETA-TYPE OPIOID RECEPTOR"/>
    <property type="match status" value="1"/>
</dbReference>
<sequence>MALRSLTGRSSRQPSILDFYNPLIEGADAHGRTREQIIGWDDDRLEQCHDYIQVLFPLPESSMFSYNAPQINSNTLKAFRSNIELQMTLTSAFVRMLAFYGFEARVNIDPNAVEEEDSEDERVQPQDAWKGKEKAGDASGSEPSSTLSGTQSPCIEQKGNIIAVPAPKTTPLTQRNTEPADKSSAQPPENPITPTTLSPNLSGLGDIWYSISTLHIVRGPNFKTRSPNWCVRMDHNHLRITRILRCLRVLGLEKQSEEFYKALGEVFNDPEIHIGERSMEFWTRAVREPLYVAPDGKVCKWLKRWEEERHALDDEY</sequence>
<comment type="caution">
    <text evidence="4">The sequence shown here is derived from an EMBL/GenBank/DDBJ whole genome shotgun (WGS) entry which is preliminary data.</text>
</comment>
<evidence type="ECO:0000313" key="4">
    <source>
        <dbReference type="EMBL" id="KAK3209380.1"/>
    </source>
</evidence>
<feature type="compositionally biased region" description="Polar residues" evidence="2">
    <location>
        <begin position="141"/>
        <end position="154"/>
    </location>
</feature>
<dbReference type="InterPro" id="IPR039574">
    <property type="entry name" value="OGFr"/>
</dbReference>
<organism evidence="4 5">
    <name type="scientific">Pseudopithomyces chartarum</name>
    <dbReference type="NCBI Taxonomy" id="1892770"/>
    <lineage>
        <taxon>Eukaryota</taxon>
        <taxon>Fungi</taxon>
        <taxon>Dikarya</taxon>
        <taxon>Ascomycota</taxon>
        <taxon>Pezizomycotina</taxon>
        <taxon>Dothideomycetes</taxon>
        <taxon>Pleosporomycetidae</taxon>
        <taxon>Pleosporales</taxon>
        <taxon>Massarineae</taxon>
        <taxon>Didymosphaeriaceae</taxon>
        <taxon>Pseudopithomyces</taxon>
    </lineage>
</organism>
<name>A0AAN6M017_9PLEO</name>
<dbReference type="GO" id="GO:0016020">
    <property type="term" value="C:membrane"/>
    <property type="evidence" value="ECO:0007669"/>
    <property type="project" value="InterPro"/>
</dbReference>
<feature type="domain" description="Opioid growth factor receptor (OGFr) conserved" evidence="3">
    <location>
        <begin position="215"/>
        <end position="287"/>
    </location>
</feature>
<feature type="domain" description="Opioid growth factor receptor (OGFr) conserved" evidence="3">
    <location>
        <begin position="40"/>
        <end position="104"/>
    </location>
</feature>
<dbReference type="AlphaFoldDB" id="A0AAN6M017"/>
<feature type="compositionally biased region" description="Basic and acidic residues" evidence="2">
    <location>
        <begin position="121"/>
        <end position="136"/>
    </location>
</feature>
<feature type="region of interest" description="Disordered" evidence="2">
    <location>
        <begin position="111"/>
        <end position="198"/>
    </location>
</feature>
<reference evidence="4 5" key="1">
    <citation type="submission" date="2021-02" db="EMBL/GenBank/DDBJ databases">
        <title>Genome assembly of Pseudopithomyces chartarum.</title>
        <authorList>
            <person name="Jauregui R."/>
            <person name="Singh J."/>
            <person name="Voisey C."/>
        </authorList>
    </citation>
    <scope>NUCLEOTIDE SEQUENCE [LARGE SCALE GENOMIC DNA]</scope>
    <source>
        <strain evidence="4 5">AGR01</strain>
    </source>
</reference>
<evidence type="ECO:0000259" key="3">
    <source>
        <dbReference type="Pfam" id="PF04664"/>
    </source>
</evidence>
<dbReference type="EMBL" id="WVTA01000006">
    <property type="protein sequence ID" value="KAK3209380.1"/>
    <property type="molecule type" value="Genomic_DNA"/>
</dbReference>
<accession>A0AAN6M017</accession>
<gene>
    <name evidence="4" type="ORF">GRF29_69g1643690</name>
</gene>
<dbReference type="Pfam" id="PF04664">
    <property type="entry name" value="OGFr_N"/>
    <property type="match status" value="2"/>
</dbReference>
<keyword evidence="5" id="KW-1185">Reference proteome</keyword>
<evidence type="ECO:0000313" key="5">
    <source>
        <dbReference type="Proteomes" id="UP001280581"/>
    </source>
</evidence>
<feature type="compositionally biased region" description="Polar residues" evidence="2">
    <location>
        <begin position="170"/>
        <end position="198"/>
    </location>
</feature>